<evidence type="ECO:0000313" key="2">
    <source>
        <dbReference type="Proteomes" id="UP000218731"/>
    </source>
</evidence>
<dbReference type="InterPro" id="IPR052726">
    <property type="entry name" value="Phage_Baseplate_Hub"/>
</dbReference>
<dbReference type="PANTHER" id="PTHR35862:SF1">
    <property type="entry name" value="FELS-2 PROPHAGE PROTEIN"/>
    <property type="match status" value="1"/>
</dbReference>
<dbReference type="PANTHER" id="PTHR35862">
    <property type="entry name" value="FELS-2 PROPHAGE PROTEIN"/>
    <property type="match status" value="1"/>
</dbReference>
<evidence type="ECO:0000313" key="1">
    <source>
        <dbReference type="EMBL" id="BAW20853.1"/>
    </source>
</evidence>
<name>A0A1L7N5W2_PSEPU</name>
<dbReference type="Proteomes" id="UP000218731">
    <property type="component" value="Chromosome 1"/>
</dbReference>
<organism evidence="1 2">
    <name type="scientific">Pseudomonas putida</name>
    <name type="common">Arthrobacter siderocapsulatus</name>
    <dbReference type="NCBI Taxonomy" id="303"/>
    <lineage>
        <taxon>Bacteria</taxon>
        <taxon>Pseudomonadati</taxon>
        <taxon>Pseudomonadota</taxon>
        <taxon>Gammaproteobacteria</taxon>
        <taxon>Pseudomonadales</taxon>
        <taxon>Pseudomonadaceae</taxon>
        <taxon>Pseudomonas</taxon>
    </lineage>
</organism>
<dbReference type="RefSeq" id="WP_033744336.1">
    <property type="nucleotide sequence ID" value="NZ_AP015029.1"/>
</dbReference>
<dbReference type="AlphaFoldDB" id="A0A1L7N5W2"/>
<dbReference type="EMBL" id="AP015029">
    <property type="protein sequence ID" value="BAW20853.1"/>
    <property type="molecule type" value="Genomic_DNA"/>
</dbReference>
<accession>A0A1L7N5W2</accession>
<dbReference type="InterPro" id="IPR014507">
    <property type="entry name" value="Baseplate_assembly_J_pred"/>
</dbReference>
<protein>
    <submittedName>
        <fullName evidence="1">Pyocin R2 PP, baseplate/tail fiber protein</fullName>
    </submittedName>
</protein>
<reference evidence="1 2" key="1">
    <citation type="submission" date="2015-11" db="EMBL/GenBank/DDBJ databases">
        <title>Complete genome sequencing of a biphenyl-degrading bacterium, Pseudomonas putida KF715 (=NBRC110667).</title>
        <authorList>
            <person name="Suenaga H."/>
            <person name="Fujihara N."/>
            <person name="Watanabe T."/>
            <person name="Hirose J."/>
            <person name="Kimura N."/>
            <person name="Yamazoe A."/>
            <person name="Hosoyama A."/>
            <person name="Shimodaira J."/>
            <person name="Furukawa K."/>
        </authorList>
    </citation>
    <scope>NUCLEOTIDE SEQUENCE [LARGE SCALE GENOMIC DNA]</scope>
    <source>
        <strain evidence="1 2">KF715</strain>
    </source>
</reference>
<gene>
    <name evidence="1" type="ORF">KF715C_ch2800</name>
</gene>
<sequence>MTATRMIDLSLLPPPDVVEMLDFEALLVTRKAQYLSSYPAGEQPAIAARLALKSDPVTKLIEESTYRELVLRQRVNDAAKASLLAYATGADLENRAADYGVQRLTLRPAEPDAVPPQPAIMESDEALRYRTRLSLEALSSAGSRGAYEFHGLSASANIASVSVDSPRFSGLAVSDELKALLPEGAIVLVCDYTAGLTDPLPGDVSLAVLPRVDSQETPENLVAKVQAGLSAESVRPVTDRPRAQLGQPVNFEVLATLELEPGPEPSVVQAASRASLDKAVAAARDLEGQLSLSAVYAALHVQGVRRVDLKKPTTEIVCDKRHYPQCVSISLSTKVVA</sequence>
<dbReference type="PIRSF" id="PIRSF020481">
    <property type="entry name" value="BAP"/>
    <property type="match status" value="1"/>
</dbReference>
<proteinExistence type="predicted"/>